<comment type="caution">
    <text evidence="2">The sequence shown here is derived from an EMBL/GenBank/DDBJ whole genome shotgun (WGS) entry which is preliminary data.</text>
</comment>
<dbReference type="PANTHER" id="PTHR43016:SF13">
    <property type="entry name" value="PRESEQUENCE PROTEASE, MITOCHONDRIAL"/>
    <property type="match status" value="1"/>
</dbReference>
<dbReference type="InterPro" id="IPR013578">
    <property type="entry name" value="Peptidase_M16C_assoc"/>
</dbReference>
<dbReference type="GO" id="GO:0016485">
    <property type="term" value="P:protein processing"/>
    <property type="evidence" value="ECO:0007669"/>
    <property type="project" value="TreeGrafter"/>
</dbReference>
<organism evidence="2 3">
    <name type="scientific">Megasphaera vaginalis</name>
    <name type="common">ex Srinivasan et al. 2021</name>
    <dbReference type="NCBI Taxonomy" id="1111454"/>
    <lineage>
        <taxon>Bacteria</taxon>
        <taxon>Bacillati</taxon>
        <taxon>Bacillota</taxon>
        <taxon>Negativicutes</taxon>
        <taxon>Veillonellales</taxon>
        <taxon>Veillonellaceae</taxon>
        <taxon>Megasphaera</taxon>
    </lineage>
</organism>
<dbReference type="STRING" id="1111454.HMPREF1250_1697"/>
<name>U7UEB3_9FIRM</name>
<evidence type="ECO:0000259" key="1">
    <source>
        <dbReference type="SMART" id="SM01264"/>
    </source>
</evidence>
<dbReference type="EMBL" id="AWXA01000053">
    <property type="protein sequence ID" value="ERT57209.1"/>
    <property type="molecule type" value="Genomic_DNA"/>
</dbReference>
<dbReference type="Proteomes" id="UP000017090">
    <property type="component" value="Unassembled WGS sequence"/>
</dbReference>
<dbReference type="PANTHER" id="PTHR43016">
    <property type="entry name" value="PRESEQUENCE PROTEASE"/>
    <property type="match status" value="1"/>
</dbReference>
<dbReference type="Pfam" id="PF00675">
    <property type="entry name" value="Peptidase_M16"/>
    <property type="match status" value="1"/>
</dbReference>
<dbReference type="GO" id="GO:0004222">
    <property type="term" value="F:metalloendopeptidase activity"/>
    <property type="evidence" value="ECO:0007669"/>
    <property type="project" value="TreeGrafter"/>
</dbReference>
<dbReference type="SMART" id="SM01264">
    <property type="entry name" value="M16C_associated"/>
    <property type="match status" value="1"/>
</dbReference>
<sequence>MEQTLKCNEVYNGFRVHRAEAVTELNSYAYEMKHLQSGARLLYLANDDDNKVFSVSFRTTPQDSTGVPHICEHSTLCGSRKFPLKEPFVELVKGSLNTFLNAMTFPDKTMYPVASRNDRDFRNLMDVYLDAVFFPNMLHDEQILMQEGWHYEMATPEEPLTYCGVVYNEMKGVFSSPDAQLERRIMENLFPDTTYGVESGGDPDVIPTLTQSAFTAFHKRYYHPSNSYIFLYGNMDIDATLSFIDSEYLSRFTATAVHSEIGRQPSRSPLVKSYAYGIASEEKTAQKTLHSLTYVIDDALDPTLGLAMKVLTYVFLLSPAAPLKKALVDVGVGKDISGDFQDGLLQPLWGITVNGSEPEMAGEILPVVRRVLQDSVERGIDKVLLTGALNRIEFSLREADFAGRPKGLIYGIRCMDTWLYDGDPLAALRYEEALRVLRAGIENGYYEDIIKKYILDNSYYALISLVPEKGLAERRDKALAEKLAAYKAYLSAAEIAAIVAATRALKEKQGTPDTPEALLSIPTLARQDLKKEAECVDFTVTAAAGVSLCHVPDVTNGISYVEACFDLRGLSEEEISYVYLLSDLLGDMDTTAHEYGELASLIDLYTGGISYGVEAFSKQDSPDEYVPVFRIKAKSLDIHVDKLIDLLREISLQTVFTNAARLAELIEETKTGWDMDAFSRGQTLVMHRLLSYVSAAEGFADAGELSYYAFVSKIAASIREDGGVTAAALAAVLKKIIVRSRMTVAVTGDVAAEKRVRRLLPQWTDAMEEGEAGGSTCSFDRTVKNEGIMTSGTVQYVAKGGNFRKHGFSYTGVMLVLSTILQYEYLWTKIRVQGGAYGAFTRFYRNGNMVFCSYRDPNLGNSLQAYDDLADYLQQFDVSDREMTKYVIGTLSRVDTPLTPALRTAKALSRHYSGVTKEWAQQIRDQLLAATAADIRALAPLVRAVMQDNQLCVLGSETKIREDASLFKNLISLPN</sequence>
<evidence type="ECO:0000313" key="3">
    <source>
        <dbReference type="Proteomes" id="UP000017090"/>
    </source>
</evidence>
<dbReference type="InterPro" id="IPR011765">
    <property type="entry name" value="Pept_M16_N"/>
</dbReference>
<dbReference type="GO" id="GO:0046872">
    <property type="term" value="F:metal ion binding"/>
    <property type="evidence" value="ECO:0007669"/>
    <property type="project" value="InterPro"/>
</dbReference>
<dbReference type="RefSeq" id="WP_023054515.1">
    <property type="nucleotide sequence ID" value="NZ_AWXA01000053.1"/>
</dbReference>
<dbReference type="Pfam" id="PF05193">
    <property type="entry name" value="Peptidase_M16_C"/>
    <property type="match status" value="1"/>
</dbReference>
<proteinExistence type="predicted"/>
<dbReference type="PATRIC" id="fig|1111454.3.peg.1987"/>
<dbReference type="InterPro" id="IPR055130">
    <property type="entry name" value="PreP_C"/>
</dbReference>
<dbReference type="FunFam" id="3.30.830.10:FF:000034">
    <property type="entry name" value="presequence protease 1, chloroplastic/mitochondrial"/>
    <property type="match status" value="1"/>
</dbReference>
<accession>U7UEB3</accession>
<dbReference type="InterPro" id="IPR011249">
    <property type="entry name" value="Metalloenz_LuxS/M16"/>
</dbReference>
<dbReference type="OrthoDB" id="9762027at2"/>
<keyword evidence="3" id="KW-1185">Reference proteome</keyword>
<feature type="domain" description="Peptidase M16C associated" evidence="1">
    <location>
        <begin position="465"/>
        <end position="714"/>
    </location>
</feature>
<protein>
    <submittedName>
        <fullName evidence="2">Peptidase, M16C family</fullName>
    </submittedName>
</protein>
<dbReference type="Pfam" id="PF08367">
    <property type="entry name" value="M16C_assoc"/>
    <property type="match status" value="1"/>
</dbReference>
<dbReference type="Gene3D" id="3.30.830.10">
    <property type="entry name" value="Metalloenzyme, LuxS/M16 peptidase-like"/>
    <property type="match status" value="4"/>
</dbReference>
<dbReference type="SUPFAM" id="SSF63411">
    <property type="entry name" value="LuxS/MPP-like metallohydrolase"/>
    <property type="match status" value="4"/>
</dbReference>
<dbReference type="AlphaFoldDB" id="U7UEB3"/>
<evidence type="ECO:0000313" key="2">
    <source>
        <dbReference type="EMBL" id="ERT57209.1"/>
    </source>
</evidence>
<dbReference type="Pfam" id="PF22516">
    <property type="entry name" value="PreP_C"/>
    <property type="match status" value="1"/>
</dbReference>
<reference evidence="2 3" key="1">
    <citation type="submission" date="2013-09" db="EMBL/GenBank/DDBJ databases">
        <authorList>
            <person name="Durkin A.S."/>
            <person name="Haft D.R."/>
            <person name="McCorrison J."/>
            <person name="Torralba M."/>
            <person name="Gillis M."/>
            <person name="Haft D.H."/>
            <person name="Methe B."/>
            <person name="Sutton G."/>
            <person name="Nelson K.E."/>
        </authorList>
    </citation>
    <scope>NUCLEOTIDE SEQUENCE [LARGE SCALE GENOMIC DNA]</scope>
    <source>
        <strain evidence="2 3">BV3C16-1</strain>
    </source>
</reference>
<gene>
    <name evidence="2" type="ORF">HMPREF1250_1697</name>
</gene>
<dbReference type="InterPro" id="IPR007863">
    <property type="entry name" value="Peptidase_M16_C"/>
</dbReference>
<dbReference type="eggNOG" id="COG1026">
    <property type="taxonomic scope" value="Bacteria"/>
</dbReference>